<gene>
    <name evidence="1" type="ORF">K0M31_005265</name>
</gene>
<protein>
    <submittedName>
        <fullName evidence="1">Uncharacterized protein</fullName>
    </submittedName>
</protein>
<organism evidence="1 2">
    <name type="scientific">Melipona bicolor</name>
    <dbReference type="NCBI Taxonomy" id="60889"/>
    <lineage>
        <taxon>Eukaryota</taxon>
        <taxon>Metazoa</taxon>
        <taxon>Ecdysozoa</taxon>
        <taxon>Arthropoda</taxon>
        <taxon>Hexapoda</taxon>
        <taxon>Insecta</taxon>
        <taxon>Pterygota</taxon>
        <taxon>Neoptera</taxon>
        <taxon>Endopterygota</taxon>
        <taxon>Hymenoptera</taxon>
        <taxon>Apocrita</taxon>
        <taxon>Aculeata</taxon>
        <taxon>Apoidea</taxon>
        <taxon>Anthophila</taxon>
        <taxon>Apidae</taxon>
        <taxon>Melipona</taxon>
    </lineage>
</organism>
<reference evidence="1" key="1">
    <citation type="submission" date="2021-10" db="EMBL/GenBank/DDBJ databases">
        <title>Melipona bicolor Genome sequencing and assembly.</title>
        <authorList>
            <person name="Araujo N.S."/>
            <person name="Arias M.C."/>
        </authorList>
    </citation>
    <scope>NUCLEOTIDE SEQUENCE</scope>
    <source>
        <strain evidence="1">USP_2M_L1-L4_2017</strain>
        <tissue evidence="1">Whole body</tissue>
    </source>
</reference>
<sequence length="64" mass="7243">MSSLESATAPRKVVAVTYTIRSHSVYEPAIKDRLALDHYKTNTMHSFYVCPIHHLVVNSPRSSE</sequence>
<dbReference type="EMBL" id="JAHYIQ010000015">
    <property type="protein sequence ID" value="KAK1125717.1"/>
    <property type="molecule type" value="Genomic_DNA"/>
</dbReference>
<evidence type="ECO:0000313" key="2">
    <source>
        <dbReference type="Proteomes" id="UP001177670"/>
    </source>
</evidence>
<name>A0AA40KMK6_9HYME</name>
<evidence type="ECO:0000313" key="1">
    <source>
        <dbReference type="EMBL" id="KAK1125717.1"/>
    </source>
</evidence>
<dbReference type="AlphaFoldDB" id="A0AA40KMK6"/>
<keyword evidence="2" id="KW-1185">Reference proteome</keyword>
<proteinExistence type="predicted"/>
<accession>A0AA40KMK6</accession>
<comment type="caution">
    <text evidence="1">The sequence shown here is derived from an EMBL/GenBank/DDBJ whole genome shotgun (WGS) entry which is preliminary data.</text>
</comment>
<dbReference type="Proteomes" id="UP001177670">
    <property type="component" value="Unassembled WGS sequence"/>
</dbReference>